<dbReference type="Proteomes" id="UP000649829">
    <property type="component" value="Unassembled WGS sequence"/>
</dbReference>
<reference evidence="1" key="2">
    <citation type="submission" date="2020-09" db="EMBL/GenBank/DDBJ databases">
        <authorList>
            <person name="Sun Q."/>
            <person name="Zhou Y."/>
        </authorList>
    </citation>
    <scope>NUCLEOTIDE SEQUENCE</scope>
    <source>
        <strain evidence="1">CGMCC 1.6293</strain>
    </source>
</reference>
<dbReference type="EMBL" id="BMLF01000001">
    <property type="protein sequence ID" value="GGL91783.1"/>
    <property type="molecule type" value="Genomic_DNA"/>
</dbReference>
<protein>
    <submittedName>
        <fullName evidence="1">Uncharacterized protein</fullName>
    </submittedName>
</protein>
<organism evidence="1 2">
    <name type="scientific">Pseudooceanicola nanhaiensis</name>
    <dbReference type="NCBI Taxonomy" id="375761"/>
    <lineage>
        <taxon>Bacteria</taxon>
        <taxon>Pseudomonadati</taxon>
        <taxon>Pseudomonadota</taxon>
        <taxon>Alphaproteobacteria</taxon>
        <taxon>Rhodobacterales</taxon>
        <taxon>Paracoccaceae</taxon>
        <taxon>Pseudooceanicola</taxon>
    </lineage>
</organism>
<sequence>MTEEQTTIETKRDRVRRLLITPAQERGMRFRKGTSDEDQRKHLDRLCDELAYLSDRTLDALREWVTTHGEGSERTFWPTHTSIVSTAEAYEPRPLEETPGVAGWFRSRAGEAALAENRLIAEFLWWERKKRPPLSAHERKLVADRAASIASERARTEDKLNRGVAPLQPDLEQLEYWKSIEERALRLVRDGAAARAEGQAA</sequence>
<dbReference type="RefSeq" id="WP_051630364.1">
    <property type="nucleotide sequence ID" value="NZ_BMLF01000001.1"/>
</dbReference>
<accession>A0A917SPM7</accession>
<dbReference type="AlphaFoldDB" id="A0A917SPM7"/>
<evidence type="ECO:0000313" key="1">
    <source>
        <dbReference type="EMBL" id="GGL91783.1"/>
    </source>
</evidence>
<keyword evidence="2" id="KW-1185">Reference proteome</keyword>
<evidence type="ECO:0000313" key="2">
    <source>
        <dbReference type="Proteomes" id="UP000649829"/>
    </source>
</evidence>
<reference evidence="1" key="1">
    <citation type="journal article" date="2014" name="Int. J. Syst. Evol. Microbiol.">
        <title>Complete genome sequence of Corynebacterium casei LMG S-19264T (=DSM 44701T), isolated from a smear-ripened cheese.</title>
        <authorList>
            <consortium name="US DOE Joint Genome Institute (JGI-PGF)"/>
            <person name="Walter F."/>
            <person name="Albersmeier A."/>
            <person name="Kalinowski J."/>
            <person name="Ruckert C."/>
        </authorList>
    </citation>
    <scope>NUCLEOTIDE SEQUENCE</scope>
    <source>
        <strain evidence="1">CGMCC 1.6293</strain>
    </source>
</reference>
<name>A0A917SPM7_9RHOB</name>
<gene>
    <name evidence="1" type="ORF">GCM10011534_12380</name>
</gene>
<comment type="caution">
    <text evidence="1">The sequence shown here is derived from an EMBL/GenBank/DDBJ whole genome shotgun (WGS) entry which is preliminary data.</text>
</comment>
<proteinExistence type="predicted"/>